<keyword evidence="3" id="KW-1185">Reference proteome</keyword>
<evidence type="ECO:0000313" key="2">
    <source>
        <dbReference type="EMBL" id="GAW81161.1"/>
    </source>
</evidence>
<feature type="compositionally biased region" description="Low complexity" evidence="1">
    <location>
        <begin position="760"/>
        <end position="773"/>
    </location>
</feature>
<dbReference type="Proteomes" id="UP000195521">
    <property type="component" value="Unassembled WGS sequence"/>
</dbReference>
<reference evidence="3" key="1">
    <citation type="submission" date="2017-04" db="EMBL/GenBank/DDBJ databases">
        <title>Plasmodium gonderi genome.</title>
        <authorList>
            <person name="Arisue N."/>
            <person name="Honma H."/>
            <person name="Kawai S."/>
            <person name="Tougan T."/>
            <person name="Tanabe K."/>
            <person name="Horii T."/>
        </authorList>
    </citation>
    <scope>NUCLEOTIDE SEQUENCE [LARGE SCALE GENOMIC DNA]</scope>
    <source>
        <strain evidence="3">ATCC 30045</strain>
    </source>
</reference>
<feature type="compositionally biased region" description="Basic and acidic residues" evidence="1">
    <location>
        <begin position="1099"/>
        <end position="1126"/>
    </location>
</feature>
<protein>
    <submittedName>
        <fullName evidence="2">Uncharacterized protein</fullName>
    </submittedName>
</protein>
<dbReference type="RefSeq" id="XP_028543750.1">
    <property type="nucleotide sequence ID" value="XM_028687949.1"/>
</dbReference>
<feature type="compositionally biased region" description="Basic residues" evidence="1">
    <location>
        <begin position="740"/>
        <end position="756"/>
    </location>
</feature>
<feature type="compositionally biased region" description="Polar residues" evidence="1">
    <location>
        <begin position="626"/>
        <end position="641"/>
    </location>
</feature>
<feature type="region of interest" description="Disordered" evidence="1">
    <location>
        <begin position="1091"/>
        <end position="1126"/>
    </location>
</feature>
<organism evidence="2 3">
    <name type="scientific">Plasmodium gonderi</name>
    <dbReference type="NCBI Taxonomy" id="77519"/>
    <lineage>
        <taxon>Eukaryota</taxon>
        <taxon>Sar</taxon>
        <taxon>Alveolata</taxon>
        <taxon>Apicomplexa</taxon>
        <taxon>Aconoidasida</taxon>
        <taxon>Haemosporida</taxon>
        <taxon>Plasmodiidae</taxon>
        <taxon>Plasmodium</taxon>
        <taxon>Plasmodium (Plasmodium)</taxon>
    </lineage>
</organism>
<sequence length="2171" mass="258595">MCADRIRIYCHGDKKIPNKLKYFFNEDMYELSDVKLDERINLLRIHLSYVFYNNPISEYFKNEGNFLSERPLIYIYFLCLNNLEEYRNEKEYILSRYKDSINDENDECIIIYAYNLDDNVNEIKNIKKIKSDFSHNSYKSIKILSLPILNNEDYYYSNNKIKELYEHFKIRYMDHLKICIVKRYHMIKSGYTKSMTNFLNFVEHSKKTLAGEKKKNKNDKKSKFHITDIRDEPSNEQEENKILEFVDFYKNHNVFLFCNEFVDINFFLKKNDLCTYINELEFVTDYDEELYVEMYDQFLLLFIWCENMCLLFSKLNLFKKSYTHYSTVAKLFMKYLKVFVKKKKCIIHSSILFEKNYHTIASHIREKNICSIHLLEYIFFKKFTILLLLNKYAYISSKALKFAKFFYTNKLFIIMHNFTRFKNSVIRNSTQLNFLKNIQKKIAKYRKKDIMNRAVANSFRASMLHQNDHNTEEEQMVNHNHQFDKNHKDSIIQHIDLQEMNRDAIPRGDLPTNDKNVVQNVDKNVIKNVDKHAVQNVDKSINKNKKSLISEFKDVFRKGADSTLIAIRNVNLIKPEEGTTTYEQLEKETPVVDANTYNYPYNDPDDYLMDNLQEDDLENSKLLSEAPTNESPTKTPSNDQSIQERRKIRGDLLVEFPNAKDKIMFLLKCCFMNKENFFAIYLYNLGNLIKFLFERRSSFYYEEELNKNKSEKSVHKNNTNISKYLSLQKNIMKLGYQKNFGKKKKSKKSLKIKTKRSNSLDDSSTSQISSTSSERSEGKNNYSFHLNLQNDFCINVTNIFKLAFMILKNILNSYKTDLLYNKRNVKKTYLFNFFLDYLEEKQFEKNIQKEDIQQVKNVKKNVYQSFPIYHIKNFLKGNEKRKINLLINIMNKITNLCHRKYYNISIINKFFLAVILFENSKYKKSFKILKKIIQKSNNEFLIFFCMQLISFHNVNNKFYHFCCSFFLSNKHTPILSFKDINVNFTTFANHQYYLFFRNSSNSLLRIQHKKHHTHDFYSVLNKDIVISYRSVVHHVLQSVFSCEEPFVENVEMYSFFHNKGIREEEEKCAKGENVQKSENCQNSENFQKSENCQNSENFQKSEKSENCEHTGEQRVDKTTKDRHREPSVATISKNKLIKFKAKQFCKSNYYFEPNEGFLKSLRRFNFSVCKNEEQGEMYIPESDIKVFVQSNYNLYLFISSMNFGIFGKDEEDQDHDREKEMNKNNVGNVDKENNQVHYTTPSQMEHIGTLLRLRIQEYTQKKGKEHGEINRCRVRELCVQYDENIDLFVFSALSENLQIDSIIIQLYEEKENKKIYIKFAKEKYIIKEGLNLIKLNVSSVLESNQINWKYFYYRINYVYLQINHFSLYQQMGILPSRNILTSFLSVYSNFINSNYTLLDCKKYTTFFLNQLISPLYIKIKILHSILSCKMVASYLNSTSLVYDSTNYIKLIVSNNHWNMDLKKHNELISTERKKASLNKTNQEKASKNELLNRVIQPNSNKSAEELKFTTDMNEQIKNIHIFVHTENQNIDLKYESEICTLTDSVFFFIEKNDHIQITEPKVLIEEETCFNLREERNEYSFKREEDTYHDSCSYDQRDKKEKDEKPYAVISFVPVKTNCCKMVNHKLCQNVSEISNNTHRSDIYDTFPSNCCLHSTNDMNKVKIKCVLNIKLGEKKRKQRRTDLYKLSDVNYVGQMKFDKFINLEKKNSSCILPLNNQIIIEKTFHLVNIFKEKINTYRSNNTVLYELNLKLHKDNYSLFLKKCHISISNKHITHIKRVKIFPPNIHNVEYKPIHILNNDQNYFNDMSQLQSYTLSKRKQGMEPPTGENQKDDSIQEVTKEKMEKKLHEENLEMTKEKMEKKLHEENLEMTKEKMEKKLHEENLEMTKEKMEKRENNPLVPKSDRSNESNIRKEVNYFNDEIDINSYIHGGTCIFLLFQVVYEDTLDDNDDEEKNSTNLLNYESVTGKVSITYEYRNLFIMSTFARKQKKHLYSFDVFIPKFLLPIFVYYEIPKYGMIHTTINVKIVLSNNMREDIYMKYFVCLEKKHKIKNNNHDDNNNNGNNSNNNNSNNNNSNNNNSNNNNVECNDAYNWLINGFKKRVLFLPTNSSHTINLTVIPLKIGLINFPQIMYYVKLNDKWVEITQILEKSENFQVIISPPLHFSPKMWQLV</sequence>
<evidence type="ECO:0000313" key="3">
    <source>
        <dbReference type="Proteomes" id="UP000195521"/>
    </source>
</evidence>
<dbReference type="EMBL" id="BDQF01000010">
    <property type="protein sequence ID" value="GAW81161.1"/>
    <property type="molecule type" value="Genomic_DNA"/>
</dbReference>
<feature type="region of interest" description="Disordered" evidence="1">
    <location>
        <begin position="624"/>
        <end position="643"/>
    </location>
</feature>
<feature type="region of interest" description="Disordered" evidence="1">
    <location>
        <begin position="740"/>
        <end position="778"/>
    </location>
</feature>
<evidence type="ECO:0000256" key="1">
    <source>
        <dbReference type="SAM" id="MobiDB-lite"/>
    </source>
</evidence>
<accession>A0A1Y1JF48</accession>
<proteinExistence type="predicted"/>
<feature type="region of interest" description="Disordered" evidence="1">
    <location>
        <begin position="1888"/>
        <end position="1907"/>
    </location>
</feature>
<dbReference type="GeneID" id="39747879"/>
<dbReference type="OrthoDB" id="10256906at2759"/>
<gene>
    <name evidence="2" type="ORF">PGO_093610</name>
</gene>
<feature type="compositionally biased region" description="Low complexity" evidence="1">
    <location>
        <begin position="2059"/>
        <end position="2082"/>
    </location>
</feature>
<feature type="region of interest" description="Disordered" evidence="1">
    <location>
        <begin position="2052"/>
        <end position="2082"/>
    </location>
</feature>
<comment type="caution">
    <text evidence="2">The sequence shown here is derived from an EMBL/GenBank/DDBJ whole genome shotgun (WGS) entry which is preliminary data.</text>
</comment>
<name>A0A1Y1JF48_PLAGO</name>
<dbReference type="OMA" id="KIFIFMH"/>